<organism evidence="6 7">
    <name type="scientific">Fontimonas thermophila</name>
    <dbReference type="NCBI Taxonomy" id="1076937"/>
    <lineage>
        <taxon>Bacteria</taxon>
        <taxon>Pseudomonadati</taxon>
        <taxon>Pseudomonadota</taxon>
        <taxon>Gammaproteobacteria</taxon>
        <taxon>Nevskiales</taxon>
        <taxon>Nevskiaceae</taxon>
        <taxon>Fontimonas</taxon>
    </lineage>
</organism>
<evidence type="ECO:0000313" key="6">
    <source>
        <dbReference type="EMBL" id="SFF43701.1"/>
    </source>
</evidence>
<comment type="subcellular location">
    <subcellularLocation>
        <location evidence="1 5">Bacterial flagellum basal body</location>
    </subcellularLocation>
</comment>
<keyword evidence="6" id="KW-0282">Flagellum</keyword>
<dbReference type="PANTHER" id="PTHR34653">
    <property type="match status" value="1"/>
</dbReference>
<dbReference type="PANTHER" id="PTHR34653:SF1">
    <property type="entry name" value="FLAGELLAR HOOK-BASAL BODY COMPLEX PROTEIN FLIE"/>
    <property type="match status" value="1"/>
</dbReference>
<keyword evidence="4 5" id="KW-0975">Bacterial flagellum</keyword>
<dbReference type="HAMAP" id="MF_00724">
    <property type="entry name" value="FliE"/>
    <property type="match status" value="1"/>
</dbReference>
<dbReference type="GO" id="GO:0009425">
    <property type="term" value="C:bacterial-type flagellum basal body"/>
    <property type="evidence" value="ECO:0007669"/>
    <property type="project" value="UniProtKB-SubCell"/>
</dbReference>
<dbReference type="GO" id="GO:0003774">
    <property type="term" value="F:cytoskeletal motor activity"/>
    <property type="evidence" value="ECO:0007669"/>
    <property type="project" value="InterPro"/>
</dbReference>
<accession>A0A1I2IT57</accession>
<dbReference type="AlphaFoldDB" id="A0A1I2IT57"/>
<dbReference type="InterPro" id="IPR001624">
    <property type="entry name" value="FliE"/>
</dbReference>
<gene>
    <name evidence="5" type="primary">fliE</name>
    <name evidence="6" type="ORF">SAMN04488120_104105</name>
</gene>
<evidence type="ECO:0000256" key="1">
    <source>
        <dbReference type="ARBA" id="ARBA00004117"/>
    </source>
</evidence>
<dbReference type="Pfam" id="PF02049">
    <property type="entry name" value="FliE"/>
    <property type="match status" value="1"/>
</dbReference>
<keyword evidence="7" id="KW-1185">Reference proteome</keyword>
<reference evidence="6 7" key="1">
    <citation type="submission" date="2016-10" db="EMBL/GenBank/DDBJ databases">
        <authorList>
            <person name="de Groot N.N."/>
        </authorList>
    </citation>
    <scope>NUCLEOTIDE SEQUENCE [LARGE SCALE GENOMIC DNA]</scope>
    <source>
        <strain evidence="6 7">DSM 23609</strain>
    </source>
</reference>
<evidence type="ECO:0000313" key="7">
    <source>
        <dbReference type="Proteomes" id="UP000199771"/>
    </source>
</evidence>
<keyword evidence="6" id="KW-0969">Cilium</keyword>
<evidence type="ECO:0000256" key="4">
    <source>
        <dbReference type="ARBA" id="ARBA00023143"/>
    </source>
</evidence>
<dbReference type="NCBIfam" id="TIGR00205">
    <property type="entry name" value="fliE"/>
    <property type="match status" value="1"/>
</dbReference>
<name>A0A1I2IT57_9GAMM</name>
<dbReference type="PRINTS" id="PR01006">
    <property type="entry name" value="FLGHOOKFLIE"/>
</dbReference>
<dbReference type="GO" id="GO:0071973">
    <property type="term" value="P:bacterial-type flagellum-dependent cell motility"/>
    <property type="evidence" value="ECO:0007669"/>
    <property type="project" value="InterPro"/>
</dbReference>
<evidence type="ECO:0000256" key="5">
    <source>
        <dbReference type="HAMAP-Rule" id="MF_00724"/>
    </source>
</evidence>
<dbReference type="OrthoDB" id="8909229at2"/>
<dbReference type="Proteomes" id="UP000199771">
    <property type="component" value="Unassembled WGS sequence"/>
</dbReference>
<comment type="similarity">
    <text evidence="2 5">Belongs to the FliE family.</text>
</comment>
<protein>
    <recommendedName>
        <fullName evidence="3 5">Flagellar hook-basal body complex protein FliE</fullName>
    </recommendedName>
</protein>
<evidence type="ECO:0000256" key="2">
    <source>
        <dbReference type="ARBA" id="ARBA00009272"/>
    </source>
</evidence>
<evidence type="ECO:0000256" key="3">
    <source>
        <dbReference type="ARBA" id="ARBA00018024"/>
    </source>
</evidence>
<sequence length="108" mass="11569">MSDMDVSRVLAQIRALQAQAALRPAAPGAAAAPPKTGFDDLLKKAIGQVNDSQQAAARLQEAFSRGERTVELADVMLASAKAQVNFKAMTEVRNRLVAAYQDIMNMPV</sequence>
<dbReference type="EMBL" id="FOOC01000004">
    <property type="protein sequence ID" value="SFF43701.1"/>
    <property type="molecule type" value="Genomic_DNA"/>
</dbReference>
<dbReference type="STRING" id="1076937.SAMN04488120_104105"/>
<proteinExistence type="inferred from homology"/>
<dbReference type="RefSeq" id="WP_091532669.1">
    <property type="nucleotide sequence ID" value="NZ_FOOC01000004.1"/>
</dbReference>
<keyword evidence="6" id="KW-0966">Cell projection</keyword>
<dbReference type="GO" id="GO:0005198">
    <property type="term" value="F:structural molecule activity"/>
    <property type="evidence" value="ECO:0007669"/>
    <property type="project" value="UniProtKB-UniRule"/>
</dbReference>